<comment type="subcellular location">
    <subcellularLocation>
        <location evidence="1">Cell membrane</location>
        <topology evidence="1">Multi-pass membrane protein</topology>
    </subcellularLocation>
</comment>
<evidence type="ECO:0000313" key="9">
    <source>
        <dbReference type="EMBL" id="MDI2098389.1"/>
    </source>
</evidence>
<dbReference type="AlphaFoldDB" id="A0AAW6T7U6"/>
<evidence type="ECO:0000256" key="6">
    <source>
        <dbReference type="SAM" id="MobiDB-lite"/>
    </source>
</evidence>
<dbReference type="InterPro" id="IPR023845">
    <property type="entry name" value="DUF3817_TM"/>
</dbReference>
<evidence type="ECO:0000256" key="2">
    <source>
        <dbReference type="ARBA" id="ARBA00022475"/>
    </source>
</evidence>
<dbReference type="RefSeq" id="WP_281488184.1">
    <property type="nucleotide sequence ID" value="NZ_CP159582.1"/>
</dbReference>
<proteinExistence type="predicted"/>
<dbReference type="PANTHER" id="PTHR40077">
    <property type="entry name" value="MEMBRANE PROTEIN-RELATED"/>
    <property type="match status" value="1"/>
</dbReference>
<dbReference type="NCBIfam" id="TIGR03954">
    <property type="entry name" value="integ_memb_HG"/>
    <property type="match status" value="1"/>
</dbReference>
<dbReference type="Pfam" id="PF12823">
    <property type="entry name" value="DUF3817"/>
    <property type="match status" value="1"/>
</dbReference>
<keyword evidence="5 7" id="KW-0472">Membrane</keyword>
<feature type="transmembrane region" description="Helical" evidence="7">
    <location>
        <begin position="151"/>
        <end position="171"/>
    </location>
</feature>
<evidence type="ECO:0000256" key="7">
    <source>
        <dbReference type="SAM" id="Phobius"/>
    </source>
</evidence>
<organism evidence="9 10">
    <name type="scientific">Ruicaihuangia caeni</name>
    <dbReference type="NCBI Taxonomy" id="3042517"/>
    <lineage>
        <taxon>Bacteria</taxon>
        <taxon>Bacillati</taxon>
        <taxon>Actinomycetota</taxon>
        <taxon>Actinomycetes</taxon>
        <taxon>Micrococcales</taxon>
        <taxon>Microbacteriaceae</taxon>
        <taxon>Ruicaihuangia</taxon>
    </lineage>
</organism>
<feature type="transmembrane region" description="Helical" evidence="7">
    <location>
        <begin position="34"/>
        <end position="56"/>
    </location>
</feature>
<evidence type="ECO:0000259" key="8">
    <source>
        <dbReference type="Pfam" id="PF12823"/>
    </source>
</evidence>
<keyword evidence="4 7" id="KW-1133">Transmembrane helix</keyword>
<feature type="transmembrane region" description="Helical" evidence="7">
    <location>
        <begin position="62"/>
        <end position="86"/>
    </location>
</feature>
<sequence>MSEPSSSDTVSDAAVPTAPPPSGHRFSPAQVYRVVAVAEAITWTLLIAALIVKYGFDPDTALLFPAGLTHGFVFVAYGATAIVVGLNQRWKPGLVALGILTAIVPYATIPFDRALERRGLLKGDWRVHDSGDPRDKRVIDRMLRWFLARPWLLLGLIVAAVVAVVAVLLVLGPPGEWGK</sequence>
<evidence type="ECO:0000256" key="4">
    <source>
        <dbReference type="ARBA" id="ARBA00022989"/>
    </source>
</evidence>
<feature type="domain" description="DUF3817" evidence="8">
    <location>
        <begin position="30"/>
        <end position="117"/>
    </location>
</feature>
<evidence type="ECO:0000256" key="3">
    <source>
        <dbReference type="ARBA" id="ARBA00022692"/>
    </source>
</evidence>
<comment type="caution">
    <text evidence="9">The sequence shown here is derived from an EMBL/GenBank/DDBJ whole genome shotgun (WGS) entry which is preliminary data.</text>
</comment>
<evidence type="ECO:0000256" key="5">
    <source>
        <dbReference type="ARBA" id="ARBA00023136"/>
    </source>
</evidence>
<dbReference type="GO" id="GO:0005886">
    <property type="term" value="C:plasma membrane"/>
    <property type="evidence" value="ECO:0007669"/>
    <property type="project" value="UniProtKB-SubCell"/>
</dbReference>
<gene>
    <name evidence="9" type="ORF">QF206_05345</name>
</gene>
<keyword evidence="2" id="KW-1003">Cell membrane</keyword>
<feature type="compositionally biased region" description="Polar residues" evidence="6">
    <location>
        <begin position="1"/>
        <end position="10"/>
    </location>
</feature>
<accession>A0AAW6T7U6</accession>
<keyword evidence="10" id="KW-1185">Reference proteome</keyword>
<protein>
    <submittedName>
        <fullName evidence="9">DUF3817 domain-containing protein</fullName>
    </submittedName>
</protein>
<dbReference type="EMBL" id="JASATX010000002">
    <property type="protein sequence ID" value="MDI2098389.1"/>
    <property type="molecule type" value="Genomic_DNA"/>
</dbReference>
<feature type="transmembrane region" description="Helical" evidence="7">
    <location>
        <begin position="93"/>
        <end position="111"/>
    </location>
</feature>
<evidence type="ECO:0000256" key="1">
    <source>
        <dbReference type="ARBA" id="ARBA00004651"/>
    </source>
</evidence>
<evidence type="ECO:0000313" key="10">
    <source>
        <dbReference type="Proteomes" id="UP001321506"/>
    </source>
</evidence>
<keyword evidence="3 7" id="KW-0812">Transmembrane</keyword>
<name>A0AAW6T7U6_9MICO</name>
<reference evidence="9 10" key="1">
    <citation type="submission" date="2023-04" db="EMBL/GenBank/DDBJ databases">
        <title>Klugiella caeni sp. nov. isolated from the sludge of biochemical tank.</title>
        <authorList>
            <person name="Geng K."/>
        </authorList>
    </citation>
    <scope>NUCLEOTIDE SEQUENCE [LARGE SCALE GENOMIC DNA]</scope>
    <source>
        <strain evidence="9 10">YN-L-19</strain>
    </source>
</reference>
<dbReference type="PANTHER" id="PTHR40077:SF1">
    <property type="entry name" value="MEMBRANE PROTEIN"/>
    <property type="match status" value="1"/>
</dbReference>
<feature type="region of interest" description="Disordered" evidence="6">
    <location>
        <begin position="1"/>
        <end position="22"/>
    </location>
</feature>
<dbReference type="Proteomes" id="UP001321506">
    <property type="component" value="Unassembled WGS sequence"/>
</dbReference>